<reference evidence="1" key="1">
    <citation type="journal article" date="2022" name="bioRxiv">
        <title>Sequencing and chromosome-scale assembly of the giantPleurodeles waltlgenome.</title>
        <authorList>
            <person name="Brown T."/>
            <person name="Elewa A."/>
            <person name="Iarovenko S."/>
            <person name="Subramanian E."/>
            <person name="Araus A.J."/>
            <person name="Petzold A."/>
            <person name="Susuki M."/>
            <person name="Suzuki K.-i.T."/>
            <person name="Hayashi T."/>
            <person name="Toyoda A."/>
            <person name="Oliveira C."/>
            <person name="Osipova E."/>
            <person name="Leigh N.D."/>
            <person name="Simon A."/>
            <person name="Yun M.H."/>
        </authorList>
    </citation>
    <scope>NUCLEOTIDE SEQUENCE</scope>
    <source>
        <strain evidence="1">20211129_DDA</strain>
        <tissue evidence="1">Liver</tissue>
    </source>
</reference>
<dbReference type="Proteomes" id="UP001066276">
    <property type="component" value="Chromosome 7"/>
</dbReference>
<name>A0AAV7Q249_PLEWA</name>
<keyword evidence="2" id="KW-1185">Reference proteome</keyword>
<sequence>MRVAGWTLDDWIVGEDVIWFPTQLAAEKHRNEKLRGTGRPGRSANSGCAWKLAEKFEDDAACCFQFLLLLSVPVTVRHAALLTGNLQDRRT</sequence>
<dbReference type="EMBL" id="JANPWB010000011">
    <property type="protein sequence ID" value="KAJ1132798.1"/>
    <property type="molecule type" value="Genomic_DNA"/>
</dbReference>
<organism evidence="1 2">
    <name type="scientific">Pleurodeles waltl</name>
    <name type="common">Iberian ribbed newt</name>
    <dbReference type="NCBI Taxonomy" id="8319"/>
    <lineage>
        <taxon>Eukaryota</taxon>
        <taxon>Metazoa</taxon>
        <taxon>Chordata</taxon>
        <taxon>Craniata</taxon>
        <taxon>Vertebrata</taxon>
        <taxon>Euteleostomi</taxon>
        <taxon>Amphibia</taxon>
        <taxon>Batrachia</taxon>
        <taxon>Caudata</taxon>
        <taxon>Salamandroidea</taxon>
        <taxon>Salamandridae</taxon>
        <taxon>Pleurodelinae</taxon>
        <taxon>Pleurodeles</taxon>
    </lineage>
</organism>
<gene>
    <name evidence="1" type="ORF">NDU88_011099</name>
</gene>
<evidence type="ECO:0000313" key="1">
    <source>
        <dbReference type="EMBL" id="KAJ1132798.1"/>
    </source>
</evidence>
<protein>
    <submittedName>
        <fullName evidence="1">Uncharacterized protein</fullName>
    </submittedName>
</protein>
<accession>A0AAV7Q249</accession>
<evidence type="ECO:0000313" key="2">
    <source>
        <dbReference type="Proteomes" id="UP001066276"/>
    </source>
</evidence>
<proteinExistence type="predicted"/>
<dbReference type="AlphaFoldDB" id="A0AAV7Q249"/>
<comment type="caution">
    <text evidence="1">The sequence shown here is derived from an EMBL/GenBank/DDBJ whole genome shotgun (WGS) entry which is preliminary data.</text>
</comment>